<evidence type="ECO:0000256" key="5">
    <source>
        <dbReference type="ARBA" id="ARBA00023136"/>
    </source>
</evidence>
<dbReference type="RefSeq" id="WP_170246020.1">
    <property type="nucleotide sequence ID" value="NZ_VNIA01000004.1"/>
</dbReference>
<keyword evidence="5 7" id="KW-0472">Membrane</keyword>
<evidence type="ECO:0000256" key="2">
    <source>
        <dbReference type="ARBA" id="ARBA00022448"/>
    </source>
</evidence>
<comment type="caution">
    <text evidence="9">The sequence shown here is derived from an EMBL/GenBank/DDBJ whole genome shotgun (WGS) entry which is preliminary data.</text>
</comment>
<evidence type="ECO:0000256" key="1">
    <source>
        <dbReference type="ARBA" id="ARBA00004571"/>
    </source>
</evidence>
<evidence type="ECO:0000313" key="10">
    <source>
        <dbReference type="Proteomes" id="UP000323136"/>
    </source>
</evidence>
<comment type="similarity">
    <text evidence="7">Belongs to the TonB-dependent receptor family.</text>
</comment>
<dbReference type="PROSITE" id="PS52016">
    <property type="entry name" value="TONB_DEPENDENT_REC_3"/>
    <property type="match status" value="1"/>
</dbReference>
<dbReference type="NCBIfam" id="TIGR04056">
    <property type="entry name" value="OMP_RagA_SusC"/>
    <property type="match status" value="1"/>
</dbReference>
<dbReference type="InterPro" id="IPR012910">
    <property type="entry name" value="Plug_dom"/>
</dbReference>
<keyword evidence="10" id="KW-1185">Reference proteome</keyword>
<reference evidence="9 10" key="1">
    <citation type="submission" date="2019-07" db="EMBL/GenBank/DDBJ databases">
        <title>Genomic Encyclopedia of Type Strains, Phase IV (KMG-IV): sequencing the most valuable type-strain genomes for metagenomic binning, comparative biology and taxonomic classification.</title>
        <authorList>
            <person name="Goeker M."/>
        </authorList>
    </citation>
    <scope>NUCLEOTIDE SEQUENCE [LARGE SCALE GENOMIC DNA]</scope>
    <source>
        <strain evidence="9 10">DSM 18961</strain>
    </source>
</reference>
<dbReference type="AlphaFoldDB" id="A0A5S5DNA4"/>
<dbReference type="InterPro" id="IPR039426">
    <property type="entry name" value="TonB-dep_rcpt-like"/>
</dbReference>
<keyword evidence="4 7" id="KW-0812">Transmembrane</keyword>
<sequence>MKTFLLLFCSTVFSLTPNSSFSQDFPIKIDKNQYLSLEEVFKLIKSQTDYQFVYRYDGIKKASKVHVKKGIIKTSELLSKILSPSGYTYKLNKDKTIIVSKIPKSQALRKSSQQSVTVRGTVVDSLDVPLSGATVLIKNTVKGVSTDFDGSFVIKNVKIGATIVVSHLGFVDLEMVVSSENFENLKFILKEDVSLLEEVVLLSTGYETILKGRSTGSFSKPDMDVVQTRTSSMDVTQRLEGLVPGLTINRNPGAQLDPVLIRGLSSVSLTSTPLFVVDGLPIENIGVNEFGLPQSGIVNINPQDIEDITVLKDATAASIWGARAANGVIVINTKKGNKSGDIQIQYDTFTTIEGRPDMGYTNTLSSNDFVQAAEDIFDPILHPYEEVTSFTTTGKGIPPHEQILYDEYRGVISSATARRRLDSLGSIDNKSQIENLWYRPSVLTTHTLSVSAGKKGYSVYGSGNYTETQSNRPGTKDNRYKLNLRQNFDLGKRVNIDLITDLTYHKKYTPNNIPVDGRYLPYQLFRDKNGKNIEISHMTELNDSIRKVYEDAGRINLGYTPLDEVDDRYTEDRRKNIRNILGINVDLIGGLKFQGKYGYTFGSFDREDYEDHSTIRSRLEALEYTVVSSPGAAPTYIVPVTGGIYQTSNTNNEAWTIRNQLSYSLNWNNDMHHLNIIAGQEAQEQFSYTKISRVRGYDERLQTFDNREYSSFADTGTLVFNVVKANALQHPALGNISSLGSLIQERQFGRSETTTRFMSYYGNTSYTLNQKYSISGSIRNDQSNLFGLDKSAQNKPAWSTGAKWNIGRESFMLSNWLNALSLRATYGIAGNAPNPGTAASFDILQATGSSFFQGNTGLLISTPGNSKLSWESTATANFGIDFSLFGRISGSLDYYNRKTTDLLGRIPTNGFTGYSSVIGNLGDLENNGIELSLTTNNLNLGDFSWVSSLNAAYNKNTITSLNILNEATTGDGRVNDMYVEGYGAYAVFAYDFAGLNENGDPQIRLADGTITSDVDVAGIDDIKFMGTSQPKWTGGLSNTFKYKNLSLNFNTIFNLGYVMRRDVNTFYSEARLQSFGFNSGNIHTEFLNRWKEPGDELVTDIPRHISVPDGTRNVNYYIMGDNNVISGSYVKIRDINLIYQLPSSILKEYGINQITLRGQLSNLLLWADNDYGIDPEYHSGNGVSTGGVRTIPQGKGITFGLNVKF</sequence>
<dbReference type="InterPro" id="IPR023997">
    <property type="entry name" value="TonB-dep_OMP_SusC/RagA_CS"/>
</dbReference>
<dbReference type="Gene3D" id="2.60.40.1120">
    <property type="entry name" value="Carboxypeptidase-like, regulatory domain"/>
    <property type="match status" value="1"/>
</dbReference>
<comment type="subcellular location">
    <subcellularLocation>
        <location evidence="1 7">Cell outer membrane</location>
        <topology evidence="1 7">Multi-pass membrane protein</topology>
    </subcellularLocation>
</comment>
<dbReference type="GO" id="GO:0009279">
    <property type="term" value="C:cell outer membrane"/>
    <property type="evidence" value="ECO:0007669"/>
    <property type="project" value="UniProtKB-SubCell"/>
</dbReference>
<protein>
    <submittedName>
        <fullName evidence="9">TonB-linked SusC/RagA family outer membrane protein</fullName>
    </submittedName>
</protein>
<dbReference type="Pfam" id="PF07715">
    <property type="entry name" value="Plug"/>
    <property type="match status" value="1"/>
</dbReference>
<proteinExistence type="inferred from homology"/>
<gene>
    <name evidence="9" type="ORF">C7447_104116</name>
</gene>
<dbReference type="SUPFAM" id="SSF49464">
    <property type="entry name" value="Carboxypeptidase regulatory domain-like"/>
    <property type="match status" value="1"/>
</dbReference>
<dbReference type="InterPro" id="IPR023996">
    <property type="entry name" value="TonB-dep_OMP_SusC/RagA"/>
</dbReference>
<dbReference type="SUPFAM" id="SSF56935">
    <property type="entry name" value="Porins"/>
    <property type="match status" value="1"/>
</dbReference>
<dbReference type="Gene3D" id="2.40.170.20">
    <property type="entry name" value="TonB-dependent receptor, beta-barrel domain"/>
    <property type="match status" value="1"/>
</dbReference>
<dbReference type="Gene3D" id="2.170.130.10">
    <property type="entry name" value="TonB-dependent receptor, plug domain"/>
    <property type="match status" value="1"/>
</dbReference>
<evidence type="ECO:0000256" key="3">
    <source>
        <dbReference type="ARBA" id="ARBA00022452"/>
    </source>
</evidence>
<evidence type="ECO:0000256" key="6">
    <source>
        <dbReference type="ARBA" id="ARBA00023237"/>
    </source>
</evidence>
<accession>A0A5S5DNA4</accession>
<dbReference type="EMBL" id="VNIA01000004">
    <property type="protein sequence ID" value="TYP97430.1"/>
    <property type="molecule type" value="Genomic_DNA"/>
</dbReference>
<name>A0A5S5DNA4_9FLAO</name>
<dbReference type="NCBIfam" id="TIGR04057">
    <property type="entry name" value="SusC_RagA_signa"/>
    <property type="match status" value="1"/>
</dbReference>
<dbReference type="InterPro" id="IPR037066">
    <property type="entry name" value="Plug_dom_sf"/>
</dbReference>
<dbReference type="Proteomes" id="UP000323136">
    <property type="component" value="Unassembled WGS sequence"/>
</dbReference>
<keyword evidence="6 7" id="KW-0998">Cell outer membrane</keyword>
<dbReference type="InterPro" id="IPR036942">
    <property type="entry name" value="Beta-barrel_TonB_sf"/>
</dbReference>
<evidence type="ECO:0000256" key="7">
    <source>
        <dbReference type="PROSITE-ProRule" id="PRU01360"/>
    </source>
</evidence>
<evidence type="ECO:0000259" key="8">
    <source>
        <dbReference type="Pfam" id="PF07715"/>
    </source>
</evidence>
<evidence type="ECO:0000313" key="9">
    <source>
        <dbReference type="EMBL" id="TYP97430.1"/>
    </source>
</evidence>
<keyword evidence="2 7" id="KW-0813">Transport</keyword>
<dbReference type="InterPro" id="IPR008969">
    <property type="entry name" value="CarboxyPept-like_regulatory"/>
</dbReference>
<feature type="domain" description="TonB-dependent receptor plug" evidence="8">
    <location>
        <begin position="224"/>
        <end position="328"/>
    </location>
</feature>
<keyword evidence="3 7" id="KW-1134">Transmembrane beta strand</keyword>
<organism evidence="9 10">
    <name type="scientific">Tenacibaculum adriaticum</name>
    <dbReference type="NCBI Taxonomy" id="413713"/>
    <lineage>
        <taxon>Bacteria</taxon>
        <taxon>Pseudomonadati</taxon>
        <taxon>Bacteroidota</taxon>
        <taxon>Flavobacteriia</taxon>
        <taxon>Flavobacteriales</taxon>
        <taxon>Flavobacteriaceae</taxon>
        <taxon>Tenacibaculum</taxon>
    </lineage>
</organism>
<dbReference type="Pfam" id="PF13715">
    <property type="entry name" value="CarbopepD_reg_2"/>
    <property type="match status" value="1"/>
</dbReference>
<evidence type="ECO:0000256" key="4">
    <source>
        <dbReference type="ARBA" id="ARBA00022692"/>
    </source>
</evidence>